<dbReference type="HAMAP" id="MF_01940">
    <property type="entry name" value="RNA_CPDase"/>
    <property type="match status" value="1"/>
</dbReference>
<dbReference type="Gene3D" id="3.90.1140.10">
    <property type="entry name" value="Cyclic phosphodiesterase"/>
    <property type="match status" value="1"/>
</dbReference>
<keyword evidence="4" id="KW-0436">Ligase</keyword>
<dbReference type="InterPro" id="IPR009097">
    <property type="entry name" value="Cyclic_Pdiesterase"/>
</dbReference>
<feature type="short sequence motif" description="HXTX 1" evidence="2">
    <location>
        <begin position="44"/>
        <end position="47"/>
    </location>
</feature>
<dbReference type="AlphaFoldDB" id="A0A975BJF4"/>
<keyword evidence="5" id="KW-1185">Reference proteome</keyword>
<feature type="short sequence motif" description="HXTX 2" evidence="2">
    <location>
        <begin position="131"/>
        <end position="134"/>
    </location>
</feature>
<evidence type="ECO:0000313" key="5">
    <source>
        <dbReference type="Proteomes" id="UP000663722"/>
    </source>
</evidence>
<dbReference type="Proteomes" id="UP000663722">
    <property type="component" value="Chromosome"/>
</dbReference>
<dbReference type="GO" id="GO:0016874">
    <property type="term" value="F:ligase activity"/>
    <property type="evidence" value="ECO:0007669"/>
    <property type="project" value="UniProtKB-KW"/>
</dbReference>
<dbReference type="PANTHER" id="PTHR35561">
    <property type="entry name" value="RNA 2',3'-CYCLIC PHOSPHODIESTERASE"/>
    <property type="match status" value="1"/>
</dbReference>
<feature type="active site" description="Proton donor" evidence="2">
    <location>
        <position position="44"/>
    </location>
</feature>
<comment type="similarity">
    <text evidence="2">Belongs to the 2H phosphoesterase superfamily. ThpR family.</text>
</comment>
<name>A0A975BJF4_9BACT</name>
<gene>
    <name evidence="4" type="ORF">dnm_024570</name>
</gene>
<accession>A0A975BJF4</accession>
<dbReference type="EMBL" id="CP061800">
    <property type="protein sequence ID" value="QTA86433.1"/>
    <property type="molecule type" value="Genomic_DNA"/>
</dbReference>
<evidence type="ECO:0000313" key="4">
    <source>
        <dbReference type="EMBL" id="QTA86433.1"/>
    </source>
</evidence>
<evidence type="ECO:0000256" key="2">
    <source>
        <dbReference type="HAMAP-Rule" id="MF_01940"/>
    </source>
</evidence>
<proteinExistence type="inferred from homology"/>
<dbReference type="InterPro" id="IPR004175">
    <property type="entry name" value="RNA_CPDase"/>
</dbReference>
<comment type="catalytic activity">
    <reaction evidence="2">
        <text>a 3'-end 2',3'-cyclophospho-ribonucleotide-RNA + H2O = a 3'-end 2'-phospho-ribonucleotide-RNA + H(+)</text>
        <dbReference type="Rhea" id="RHEA:11828"/>
        <dbReference type="Rhea" id="RHEA-COMP:10464"/>
        <dbReference type="Rhea" id="RHEA-COMP:17353"/>
        <dbReference type="ChEBI" id="CHEBI:15377"/>
        <dbReference type="ChEBI" id="CHEBI:15378"/>
        <dbReference type="ChEBI" id="CHEBI:83064"/>
        <dbReference type="ChEBI" id="CHEBI:173113"/>
        <dbReference type="EC" id="3.1.4.58"/>
    </reaction>
</comment>
<feature type="domain" description="Phosphoesterase HXTX" evidence="3">
    <location>
        <begin position="104"/>
        <end position="180"/>
    </location>
</feature>
<keyword evidence="1 2" id="KW-0378">Hydrolase</keyword>
<comment type="function">
    <text evidence="2">Hydrolyzes RNA 2',3'-cyclic phosphodiester to an RNA 2'-phosphomonoester.</text>
</comment>
<sequence length="192" mass="21356">MPDTIRTFIAIELPSDITAHISDVQKRLKTFGFKMRWVRPENIHLTLKFLGDINKADIEKVGNAMTHAVKECTPLSLAAKGIGVFPGIKRARVIWTGLKGDIHPLIELQKNLEGNLEGIGFPKEKRPFKGHLTLARAKGNMDPQKLLDAINEIGNSESETFFADKVILFKSELKPTGAVYTKLMSADFMTSP</sequence>
<dbReference type="RefSeq" id="WP_207682070.1">
    <property type="nucleotide sequence ID" value="NZ_CP061800.1"/>
</dbReference>
<dbReference type="PANTHER" id="PTHR35561:SF1">
    <property type="entry name" value="RNA 2',3'-CYCLIC PHOSPHODIESTERASE"/>
    <property type="match status" value="1"/>
</dbReference>
<evidence type="ECO:0000259" key="3">
    <source>
        <dbReference type="Pfam" id="PF02834"/>
    </source>
</evidence>
<organism evidence="4 5">
    <name type="scientific">Desulfonema magnum</name>
    <dbReference type="NCBI Taxonomy" id="45655"/>
    <lineage>
        <taxon>Bacteria</taxon>
        <taxon>Pseudomonadati</taxon>
        <taxon>Thermodesulfobacteriota</taxon>
        <taxon>Desulfobacteria</taxon>
        <taxon>Desulfobacterales</taxon>
        <taxon>Desulfococcaceae</taxon>
        <taxon>Desulfonema</taxon>
    </lineage>
</organism>
<protein>
    <recommendedName>
        <fullName evidence="2">RNA 2',3'-cyclic phosphodiesterase</fullName>
        <shortName evidence="2">RNA 2',3'-CPDase</shortName>
        <ecNumber evidence="2">3.1.4.58</ecNumber>
    </recommendedName>
</protein>
<dbReference type="SUPFAM" id="SSF55144">
    <property type="entry name" value="LigT-like"/>
    <property type="match status" value="1"/>
</dbReference>
<dbReference type="Pfam" id="PF02834">
    <property type="entry name" value="LigT_PEase"/>
    <property type="match status" value="2"/>
</dbReference>
<dbReference type="GO" id="GO:0008664">
    <property type="term" value="F:RNA 2',3'-cyclic 3'-phosphodiesterase activity"/>
    <property type="evidence" value="ECO:0007669"/>
    <property type="project" value="UniProtKB-EC"/>
</dbReference>
<evidence type="ECO:0000256" key="1">
    <source>
        <dbReference type="ARBA" id="ARBA00022801"/>
    </source>
</evidence>
<feature type="domain" description="Phosphoesterase HXTX" evidence="3">
    <location>
        <begin position="11"/>
        <end position="95"/>
    </location>
</feature>
<reference evidence="4" key="1">
    <citation type="journal article" date="2021" name="Microb. Physiol.">
        <title>Proteogenomic Insights into the Physiology of Marine, Sulfate-Reducing, Filamentous Desulfonema limicola and Desulfonema magnum.</title>
        <authorList>
            <person name="Schnaars V."/>
            <person name="Wohlbrand L."/>
            <person name="Scheve S."/>
            <person name="Hinrichs C."/>
            <person name="Reinhardt R."/>
            <person name="Rabus R."/>
        </authorList>
    </citation>
    <scope>NUCLEOTIDE SEQUENCE</scope>
    <source>
        <strain evidence="4">4be13</strain>
    </source>
</reference>
<dbReference type="EC" id="3.1.4.58" evidence="2"/>
<dbReference type="InterPro" id="IPR014051">
    <property type="entry name" value="Phosphoesterase_HXTX"/>
</dbReference>
<feature type="active site" description="Proton acceptor" evidence="2">
    <location>
        <position position="131"/>
    </location>
</feature>
<dbReference type="GO" id="GO:0004113">
    <property type="term" value="F:2',3'-cyclic-nucleotide 3'-phosphodiesterase activity"/>
    <property type="evidence" value="ECO:0007669"/>
    <property type="project" value="InterPro"/>
</dbReference>
<dbReference type="NCBIfam" id="TIGR02258">
    <property type="entry name" value="2_5_ligase"/>
    <property type="match status" value="1"/>
</dbReference>
<dbReference type="KEGG" id="dmm:dnm_024570"/>